<gene>
    <name evidence="1" type="ORF">ESB00_11370</name>
</gene>
<evidence type="ECO:0000313" key="1">
    <source>
        <dbReference type="EMBL" id="RXK56433.1"/>
    </source>
</evidence>
<dbReference type="Proteomes" id="UP000290218">
    <property type="component" value="Unassembled WGS sequence"/>
</dbReference>
<reference evidence="1 2" key="1">
    <citation type="submission" date="2019-01" db="EMBL/GenBank/DDBJ databases">
        <title>Lacunisphaera sp. strain TWA-58.</title>
        <authorList>
            <person name="Chen W.-M."/>
        </authorList>
    </citation>
    <scope>NUCLEOTIDE SEQUENCE [LARGE SCALE GENOMIC DNA]</scope>
    <source>
        <strain evidence="1 2">TWA-58</strain>
    </source>
</reference>
<dbReference type="RefSeq" id="WP_129047801.1">
    <property type="nucleotide sequence ID" value="NZ_SDHX01000001.1"/>
</dbReference>
<accession>A0A4Q1CBF2</accession>
<protein>
    <submittedName>
        <fullName evidence="1">Uncharacterized protein</fullName>
    </submittedName>
</protein>
<dbReference type="EMBL" id="SDHX01000001">
    <property type="protein sequence ID" value="RXK56433.1"/>
    <property type="molecule type" value="Genomic_DNA"/>
</dbReference>
<sequence>MNGKLALFCCLLCVAAAEVRPKGEQPAVLIAEGKGAGTTEVWINGEPAFFANGNFRSTVSDFPLKSGINALHQSGPGDYSISLLNAISGDAVAISPSGQFSIYGRSVFSERDFSPLGRNNDAGPFLLAISSKINRALTIGDRAAFAQIFEGDPQITSTVFPPGVYRERQWLHRSSIEPDAMRVVFGAYFAMVMPDTSKLKTDQAWLVRLDSGDFRLEPKSYLFARNLNGKWIFYPNGVLYGTNPSAFIIKQMLVSGGTP</sequence>
<name>A0A4Q1CBF2_9BACT</name>
<organism evidence="1 2">
    <name type="scientific">Oleiharenicola lentus</name>
    <dbReference type="NCBI Taxonomy" id="2508720"/>
    <lineage>
        <taxon>Bacteria</taxon>
        <taxon>Pseudomonadati</taxon>
        <taxon>Verrucomicrobiota</taxon>
        <taxon>Opitutia</taxon>
        <taxon>Opitutales</taxon>
        <taxon>Opitutaceae</taxon>
        <taxon>Oleiharenicola</taxon>
    </lineage>
</organism>
<proteinExistence type="predicted"/>
<comment type="caution">
    <text evidence="1">The sequence shown here is derived from an EMBL/GenBank/DDBJ whole genome shotgun (WGS) entry which is preliminary data.</text>
</comment>
<keyword evidence="2" id="KW-1185">Reference proteome</keyword>
<dbReference type="AlphaFoldDB" id="A0A4Q1CBF2"/>
<evidence type="ECO:0000313" key="2">
    <source>
        <dbReference type="Proteomes" id="UP000290218"/>
    </source>
</evidence>